<name>A0ACC0YSU7_9ROSI</name>
<protein>
    <submittedName>
        <fullName evidence="1">Uncharacterized protein</fullName>
    </submittedName>
</protein>
<sequence length="35" mass="4107">MWLLGFEPRSPRPQRGILTTKLQPLCCFKFSTLKI</sequence>
<comment type="caution">
    <text evidence="1">The sequence shown here is derived from an EMBL/GenBank/DDBJ whole genome shotgun (WGS) entry which is preliminary data.</text>
</comment>
<proteinExistence type="predicted"/>
<dbReference type="Proteomes" id="UP001163603">
    <property type="component" value="Chromosome 5"/>
</dbReference>
<gene>
    <name evidence="1" type="ORF">Pint_27085</name>
</gene>
<accession>A0ACC0YSU7</accession>
<evidence type="ECO:0000313" key="2">
    <source>
        <dbReference type="Proteomes" id="UP001163603"/>
    </source>
</evidence>
<organism evidence="1 2">
    <name type="scientific">Pistacia integerrima</name>
    <dbReference type="NCBI Taxonomy" id="434235"/>
    <lineage>
        <taxon>Eukaryota</taxon>
        <taxon>Viridiplantae</taxon>
        <taxon>Streptophyta</taxon>
        <taxon>Embryophyta</taxon>
        <taxon>Tracheophyta</taxon>
        <taxon>Spermatophyta</taxon>
        <taxon>Magnoliopsida</taxon>
        <taxon>eudicotyledons</taxon>
        <taxon>Gunneridae</taxon>
        <taxon>Pentapetalae</taxon>
        <taxon>rosids</taxon>
        <taxon>malvids</taxon>
        <taxon>Sapindales</taxon>
        <taxon>Anacardiaceae</taxon>
        <taxon>Pistacia</taxon>
    </lineage>
</organism>
<evidence type="ECO:0000313" key="1">
    <source>
        <dbReference type="EMBL" id="KAJ0040644.1"/>
    </source>
</evidence>
<reference evidence="2" key="1">
    <citation type="journal article" date="2023" name="G3 (Bethesda)">
        <title>Genome assembly and association tests identify interacting loci associated with vigor, precocity, and sex in interspecific pistachio rootstocks.</title>
        <authorList>
            <person name="Palmer W."/>
            <person name="Jacygrad E."/>
            <person name="Sagayaradj S."/>
            <person name="Cavanaugh K."/>
            <person name="Han R."/>
            <person name="Bertier L."/>
            <person name="Beede B."/>
            <person name="Kafkas S."/>
            <person name="Golino D."/>
            <person name="Preece J."/>
            <person name="Michelmore R."/>
        </authorList>
    </citation>
    <scope>NUCLEOTIDE SEQUENCE [LARGE SCALE GENOMIC DNA]</scope>
</reference>
<keyword evidence="2" id="KW-1185">Reference proteome</keyword>
<dbReference type="EMBL" id="CM047740">
    <property type="protein sequence ID" value="KAJ0040644.1"/>
    <property type="molecule type" value="Genomic_DNA"/>
</dbReference>